<name>A0A2P5C5S3_PARAD</name>
<evidence type="ECO:0000313" key="1">
    <source>
        <dbReference type="EMBL" id="PON56378.1"/>
    </source>
</evidence>
<dbReference type="Proteomes" id="UP000237105">
    <property type="component" value="Unassembled WGS sequence"/>
</dbReference>
<feature type="non-terminal residue" evidence="1">
    <location>
        <position position="1"/>
    </location>
</feature>
<keyword evidence="2" id="KW-1185">Reference proteome</keyword>
<proteinExistence type="predicted"/>
<dbReference type="EMBL" id="JXTB01000172">
    <property type="protein sequence ID" value="PON56378.1"/>
    <property type="molecule type" value="Genomic_DNA"/>
</dbReference>
<accession>A0A2P5C5S3</accession>
<comment type="caution">
    <text evidence="1">The sequence shown here is derived from an EMBL/GenBank/DDBJ whole genome shotgun (WGS) entry which is preliminary data.</text>
</comment>
<evidence type="ECO:0000313" key="2">
    <source>
        <dbReference type="Proteomes" id="UP000237105"/>
    </source>
</evidence>
<protein>
    <submittedName>
        <fullName evidence="1">Uncharacterized protein</fullName>
    </submittedName>
</protein>
<dbReference type="AlphaFoldDB" id="A0A2P5C5S3"/>
<gene>
    <name evidence="1" type="ORF">PanWU01x14_182090</name>
</gene>
<sequence length="73" mass="7759">SCKYGRPSPFGSEEKFGLGRVGLGIEAGQPGLARKAILKAQLGPAARRAKVPGWAKSEPNLARSDNLKIKTKK</sequence>
<organism evidence="1 2">
    <name type="scientific">Parasponia andersonii</name>
    <name type="common">Sponia andersonii</name>
    <dbReference type="NCBI Taxonomy" id="3476"/>
    <lineage>
        <taxon>Eukaryota</taxon>
        <taxon>Viridiplantae</taxon>
        <taxon>Streptophyta</taxon>
        <taxon>Embryophyta</taxon>
        <taxon>Tracheophyta</taxon>
        <taxon>Spermatophyta</taxon>
        <taxon>Magnoliopsida</taxon>
        <taxon>eudicotyledons</taxon>
        <taxon>Gunneridae</taxon>
        <taxon>Pentapetalae</taxon>
        <taxon>rosids</taxon>
        <taxon>fabids</taxon>
        <taxon>Rosales</taxon>
        <taxon>Cannabaceae</taxon>
        <taxon>Parasponia</taxon>
    </lineage>
</organism>
<reference evidence="2" key="1">
    <citation type="submission" date="2016-06" db="EMBL/GenBank/DDBJ databases">
        <title>Parallel loss of symbiosis genes in relatives of nitrogen-fixing non-legume Parasponia.</title>
        <authorList>
            <person name="Van Velzen R."/>
            <person name="Holmer R."/>
            <person name="Bu F."/>
            <person name="Rutten L."/>
            <person name="Van Zeijl A."/>
            <person name="Liu W."/>
            <person name="Santuari L."/>
            <person name="Cao Q."/>
            <person name="Sharma T."/>
            <person name="Shen D."/>
            <person name="Roswanjaya Y."/>
            <person name="Wardhani T."/>
            <person name="Kalhor M.S."/>
            <person name="Jansen J."/>
            <person name="Van den Hoogen J."/>
            <person name="Gungor B."/>
            <person name="Hartog M."/>
            <person name="Hontelez J."/>
            <person name="Verver J."/>
            <person name="Yang W.-C."/>
            <person name="Schijlen E."/>
            <person name="Repin R."/>
            <person name="Schilthuizen M."/>
            <person name="Schranz E."/>
            <person name="Heidstra R."/>
            <person name="Miyata K."/>
            <person name="Fedorova E."/>
            <person name="Kohlen W."/>
            <person name="Bisseling T."/>
            <person name="Smit S."/>
            <person name="Geurts R."/>
        </authorList>
    </citation>
    <scope>NUCLEOTIDE SEQUENCE [LARGE SCALE GENOMIC DNA]</scope>
    <source>
        <strain evidence="2">cv. WU1-14</strain>
    </source>
</reference>